<accession>A0A5M3W1A2</accession>
<keyword evidence="1" id="KW-0732">Signal</keyword>
<dbReference type="EMBL" id="BLAD01000053">
    <property type="protein sequence ID" value="GES01792.1"/>
    <property type="molecule type" value="Genomic_DNA"/>
</dbReference>
<reference evidence="2 3" key="1">
    <citation type="submission" date="2019-10" db="EMBL/GenBank/DDBJ databases">
        <title>Whole genome shotgun sequence of Acrocarpospora corrugata NBRC 13972.</title>
        <authorList>
            <person name="Ichikawa N."/>
            <person name="Kimura A."/>
            <person name="Kitahashi Y."/>
            <person name="Komaki H."/>
            <person name="Oguchi A."/>
        </authorList>
    </citation>
    <scope>NUCLEOTIDE SEQUENCE [LARGE SCALE GENOMIC DNA]</scope>
    <source>
        <strain evidence="2 3">NBRC 13972</strain>
    </source>
</reference>
<gene>
    <name evidence="2" type="ORF">Acor_38570</name>
</gene>
<organism evidence="2 3">
    <name type="scientific">Acrocarpospora corrugata</name>
    <dbReference type="NCBI Taxonomy" id="35763"/>
    <lineage>
        <taxon>Bacteria</taxon>
        <taxon>Bacillati</taxon>
        <taxon>Actinomycetota</taxon>
        <taxon>Actinomycetes</taxon>
        <taxon>Streptosporangiales</taxon>
        <taxon>Streptosporangiaceae</taxon>
        <taxon>Acrocarpospora</taxon>
    </lineage>
</organism>
<keyword evidence="3" id="KW-1185">Reference proteome</keyword>
<evidence type="ECO:0000256" key="1">
    <source>
        <dbReference type="SAM" id="SignalP"/>
    </source>
</evidence>
<sequence length="46" mass="4572">MSSRLKAVALASGLVLATAGPADAAPAPQPEAELLLVVDDCSLLEP</sequence>
<protein>
    <submittedName>
        <fullName evidence="2">Uncharacterized protein</fullName>
    </submittedName>
</protein>
<feature type="chain" id="PRO_5024342663" evidence="1">
    <location>
        <begin position="25"/>
        <end position="46"/>
    </location>
</feature>
<proteinExistence type="predicted"/>
<evidence type="ECO:0000313" key="2">
    <source>
        <dbReference type="EMBL" id="GES01792.1"/>
    </source>
</evidence>
<dbReference type="AlphaFoldDB" id="A0A5M3W1A2"/>
<evidence type="ECO:0000313" key="3">
    <source>
        <dbReference type="Proteomes" id="UP000334990"/>
    </source>
</evidence>
<comment type="caution">
    <text evidence="2">The sequence shown here is derived from an EMBL/GenBank/DDBJ whole genome shotgun (WGS) entry which is preliminary data.</text>
</comment>
<feature type="signal peptide" evidence="1">
    <location>
        <begin position="1"/>
        <end position="24"/>
    </location>
</feature>
<dbReference type="Proteomes" id="UP000334990">
    <property type="component" value="Unassembled WGS sequence"/>
</dbReference>
<name>A0A5M3W1A2_9ACTN</name>
<dbReference type="RefSeq" id="WP_155338054.1">
    <property type="nucleotide sequence ID" value="NZ_BAAABN010000030.1"/>
</dbReference>